<dbReference type="InterPro" id="IPR036691">
    <property type="entry name" value="Endo/exonu/phosph_ase_sf"/>
</dbReference>
<dbReference type="Gene3D" id="3.60.10.10">
    <property type="entry name" value="Endonuclease/exonuclease/phosphatase"/>
    <property type="match status" value="1"/>
</dbReference>
<reference evidence="1" key="1">
    <citation type="submission" date="2023-10" db="EMBL/GenBank/DDBJ databases">
        <authorList>
            <person name="Chen Y."/>
            <person name="Shah S."/>
            <person name="Dougan E. K."/>
            <person name="Thang M."/>
            <person name="Chan C."/>
        </authorList>
    </citation>
    <scope>NUCLEOTIDE SEQUENCE [LARGE SCALE GENOMIC DNA]</scope>
</reference>
<name>A0ABN9PKK1_9DINO</name>
<organism evidence="1 2">
    <name type="scientific">Prorocentrum cordatum</name>
    <dbReference type="NCBI Taxonomy" id="2364126"/>
    <lineage>
        <taxon>Eukaryota</taxon>
        <taxon>Sar</taxon>
        <taxon>Alveolata</taxon>
        <taxon>Dinophyceae</taxon>
        <taxon>Prorocentrales</taxon>
        <taxon>Prorocentraceae</taxon>
        <taxon>Prorocentrum</taxon>
    </lineage>
</organism>
<evidence type="ECO:0000313" key="2">
    <source>
        <dbReference type="Proteomes" id="UP001189429"/>
    </source>
</evidence>
<evidence type="ECO:0000313" key="1">
    <source>
        <dbReference type="EMBL" id="CAK0793563.1"/>
    </source>
</evidence>
<keyword evidence="2" id="KW-1185">Reference proteome</keyword>
<accession>A0ABN9PKK1</accession>
<dbReference type="SUPFAM" id="SSF56219">
    <property type="entry name" value="DNase I-like"/>
    <property type="match status" value="1"/>
</dbReference>
<comment type="caution">
    <text evidence="1">The sequence shown here is derived from an EMBL/GenBank/DDBJ whole genome shotgun (WGS) entry which is preliminary data.</text>
</comment>
<evidence type="ECO:0008006" key="3">
    <source>
        <dbReference type="Google" id="ProtNLM"/>
    </source>
</evidence>
<sequence>MAGTNSRKMLNIARIVKSLDVPWLLVGDFNATPAEMAKSGWLDVLRARVVTPEGVEVSCTSGKGRMIDYAVVPDSFRPFLSQVLPVQNLPWGPHIGLNIRIRSRPASVFLRVPVLPVPLVLPEGESRMPKGLKRFQRDREKHAKIHEMRDEMHVLQQGDLLNDDDGHLLDDHYVTKRALRCEDQEWIQYVYEASEGLGYSFPQAEPDVQRSEACRAAPHMSEILARQYGIWSMAAEAQLADLLWGMPVKYQWRRAVVQKNDSNFGHSSANALNSRWASLHARVQEQLVALGRFRHSRYRQRVQDIVTSILAELRREHDS</sequence>
<proteinExistence type="predicted"/>
<protein>
    <recommendedName>
        <fullName evidence="3">Endonuclease/exonuclease/phosphatase domain-containing protein</fullName>
    </recommendedName>
</protein>
<dbReference type="EMBL" id="CAUYUJ010000993">
    <property type="protein sequence ID" value="CAK0793563.1"/>
    <property type="molecule type" value="Genomic_DNA"/>
</dbReference>
<dbReference type="Proteomes" id="UP001189429">
    <property type="component" value="Unassembled WGS sequence"/>
</dbReference>
<gene>
    <name evidence="1" type="ORF">PCOR1329_LOCUS3824</name>
</gene>